<name>Q02B99_SOLUE</name>
<evidence type="ECO:0000259" key="11">
    <source>
        <dbReference type="Pfam" id="PF02558"/>
    </source>
</evidence>
<dbReference type="eggNOG" id="COG1893">
    <property type="taxonomic scope" value="Bacteria"/>
</dbReference>
<dbReference type="EC" id="1.1.1.169" evidence="4 10"/>
<dbReference type="InterPro" id="IPR051402">
    <property type="entry name" value="KPR-Related"/>
</dbReference>
<dbReference type="InterPro" id="IPR013328">
    <property type="entry name" value="6PGD_dom2"/>
</dbReference>
<evidence type="ECO:0000256" key="9">
    <source>
        <dbReference type="ARBA" id="ARBA00048793"/>
    </source>
</evidence>
<organism evidence="13">
    <name type="scientific">Solibacter usitatus (strain Ellin6076)</name>
    <dbReference type="NCBI Taxonomy" id="234267"/>
    <lineage>
        <taxon>Bacteria</taxon>
        <taxon>Pseudomonadati</taxon>
        <taxon>Acidobacteriota</taxon>
        <taxon>Terriglobia</taxon>
        <taxon>Bryobacterales</taxon>
        <taxon>Solibacteraceae</taxon>
        <taxon>Candidatus Solibacter</taxon>
    </lineage>
</organism>
<evidence type="ECO:0000313" key="13">
    <source>
        <dbReference type="EMBL" id="ABJ81667.1"/>
    </source>
</evidence>
<dbReference type="InterPro" id="IPR013752">
    <property type="entry name" value="KPA_reductase"/>
</dbReference>
<dbReference type="GO" id="GO:0015940">
    <property type="term" value="P:pantothenate biosynthetic process"/>
    <property type="evidence" value="ECO:0007669"/>
    <property type="project" value="UniProtKB-UniPathway"/>
</dbReference>
<keyword evidence="10" id="KW-0566">Pantothenate biosynthesis</keyword>
<dbReference type="NCBIfam" id="TIGR00745">
    <property type="entry name" value="apbA_panE"/>
    <property type="match status" value="1"/>
</dbReference>
<proteinExistence type="inferred from homology"/>
<keyword evidence="7 10" id="KW-0560">Oxidoreductase</keyword>
<dbReference type="OrthoDB" id="9793586at2"/>
<evidence type="ECO:0000256" key="5">
    <source>
        <dbReference type="ARBA" id="ARBA00019465"/>
    </source>
</evidence>
<comment type="function">
    <text evidence="1 10">Catalyzes the NADPH-dependent reduction of ketopantoate into pantoic acid.</text>
</comment>
<comment type="catalytic activity">
    <reaction evidence="9 10">
        <text>(R)-pantoate + NADP(+) = 2-dehydropantoate + NADPH + H(+)</text>
        <dbReference type="Rhea" id="RHEA:16233"/>
        <dbReference type="ChEBI" id="CHEBI:11561"/>
        <dbReference type="ChEBI" id="CHEBI:15378"/>
        <dbReference type="ChEBI" id="CHEBI:15980"/>
        <dbReference type="ChEBI" id="CHEBI:57783"/>
        <dbReference type="ChEBI" id="CHEBI:58349"/>
        <dbReference type="EC" id="1.1.1.169"/>
    </reaction>
</comment>
<dbReference type="InParanoid" id="Q02B99"/>
<evidence type="ECO:0000256" key="4">
    <source>
        <dbReference type="ARBA" id="ARBA00013014"/>
    </source>
</evidence>
<dbReference type="Gene3D" id="3.40.50.720">
    <property type="entry name" value="NAD(P)-binding Rossmann-like Domain"/>
    <property type="match status" value="1"/>
</dbReference>
<accession>Q02B99</accession>
<dbReference type="Pfam" id="PF02558">
    <property type="entry name" value="ApbA"/>
    <property type="match status" value="1"/>
</dbReference>
<dbReference type="NCBIfam" id="NF005094">
    <property type="entry name" value="PRK06522.2-5"/>
    <property type="match status" value="1"/>
</dbReference>
<dbReference type="InterPro" id="IPR008927">
    <property type="entry name" value="6-PGluconate_DH-like_C_sf"/>
</dbReference>
<keyword evidence="6 10" id="KW-0521">NADP</keyword>
<reference evidence="13" key="1">
    <citation type="submission" date="2006-10" db="EMBL/GenBank/DDBJ databases">
        <title>Complete sequence of Solibacter usitatus Ellin6076.</title>
        <authorList>
            <consortium name="US DOE Joint Genome Institute"/>
            <person name="Copeland A."/>
            <person name="Lucas S."/>
            <person name="Lapidus A."/>
            <person name="Barry K."/>
            <person name="Detter J.C."/>
            <person name="Glavina del Rio T."/>
            <person name="Hammon N."/>
            <person name="Israni S."/>
            <person name="Dalin E."/>
            <person name="Tice H."/>
            <person name="Pitluck S."/>
            <person name="Thompson L.S."/>
            <person name="Brettin T."/>
            <person name="Bruce D."/>
            <person name="Han C."/>
            <person name="Tapia R."/>
            <person name="Gilna P."/>
            <person name="Schmutz J."/>
            <person name="Larimer F."/>
            <person name="Land M."/>
            <person name="Hauser L."/>
            <person name="Kyrpides N."/>
            <person name="Mikhailova N."/>
            <person name="Janssen P.H."/>
            <person name="Kuske C.R."/>
            <person name="Richardson P."/>
        </authorList>
    </citation>
    <scope>NUCLEOTIDE SEQUENCE</scope>
    <source>
        <strain evidence="13">Ellin6076</strain>
    </source>
</reference>
<dbReference type="Pfam" id="PF08546">
    <property type="entry name" value="ApbA_C"/>
    <property type="match status" value="1"/>
</dbReference>
<evidence type="ECO:0000256" key="10">
    <source>
        <dbReference type="RuleBase" id="RU362068"/>
    </source>
</evidence>
<dbReference type="SUPFAM" id="SSF51735">
    <property type="entry name" value="NAD(P)-binding Rossmann-fold domains"/>
    <property type="match status" value="1"/>
</dbReference>
<dbReference type="EMBL" id="CP000473">
    <property type="protein sequence ID" value="ABJ81667.1"/>
    <property type="molecule type" value="Genomic_DNA"/>
</dbReference>
<evidence type="ECO:0000256" key="7">
    <source>
        <dbReference type="ARBA" id="ARBA00023002"/>
    </source>
</evidence>
<dbReference type="GO" id="GO:0005737">
    <property type="term" value="C:cytoplasm"/>
    <property type="evidence" value="ECO:0007669"/>
    <property type="project" value="TreeGrafter"/>
</dbReference>
<dbReference type="UniPathway" id="UPA00028">
    <property type="reaction ID" value="UER00004"/>
</dbReference>
<dbReference type="AlphaFoldDB" id="Q02B99"/>
<feature type="domain" description="Ketopantoate reductase N-terminal" evidence="11">
    <location>
        <begin position="4"/>
        <end position="152"/>
    </location>
</feature>
<feature type="domain" description="Ketopantoate reductase C-terminal" evidence="12">
    <location>
        <begin position="179"/>
        <end position="280"/>
    </location>
</feature>
<dbReference type="InterPro" id="IPR013332">
    <property type="entry name" value="KPR_N"/>
</dbReference>
<dbReference type="InterPro" id="IPR036291">
    <property type="entry name" value="NAD(P)-bd_dom_sf"/>
</dbReference>
<evidence type="ECO:0000256" key="3">
    <source>
        <dbReference type="ARBA" id="ARBA00007870"/>
    </source>
</evidence>
<evidence type="ECO:0000259" key="12">
    <source>
        <dbReference type="Pfam" id="PF08546"/>
    </source>
</evidence>
<evidence type="ECO:0000256" key="1">
    <source>
        <dbReference type="ARBA" id="ARBA00002919"/>
    </source>
</evidence>
<dbReference type="GO" id="GO:0008677">
    <property type="term" value="F:2-dehydropantoate 2-reductase activity"/>
    <property type="evidence" value="ECO:0007669"/>
    <property type="project" value="UniProtKB-EC"/>
</dbReference>
<comment type="pathway">
    <text evidence="2 10">Cofactor biosynthesis; (R)-pantothenate biosynthesis; (R)-pantoate from 3-methyl-2-oxobutanoate: step 2/2.</text>
</comment>
<gene>
    <name evidence="13" type="ordered locus">Acid_0666</name>
</gene>
<dbReference type="PANTHER" id="PTHR21708:SF26">
    <property type="entry name" value="2-DEHYDROPANTOATE 2-REDUCTASE"/>
    <property type="match status" value="1"/>
</dbReference>
<dbReference type="STRING" id="234267.Acid_0666"/>
<dbReference type="InterPro" id="IPR003710">
    <property type="entry name" value="ApbA"/>
</dbReference>
<evidence type="ECO:0000256" key="2">
    <source>
        <dbReference type="ARBA" id="ARBA00004994"/>
    </source>
</evidence>
<evidence type="ECO:0000256" key="8">
    <source>
        <dbReference type="ARBA" id="ARBA00032024"/>
    </source>
</evidence>
<dbReference type="KEGG" id="sus:Acid_0666"/>
<dbReference type="HOGENOM" id="CLU_031468_6_1_0"/>
<dbReference type="Gene3D" id="1.10.1040.10">
    <property type="entry name" value="N-(1-d-carboxylethyl)-l-norvaline Dehydrogenase, domain 2"/>
    <property type="match status" value="1"/>
</dbReference>
<sequence length="304" mass="32641">MRTLVIGAGAVGGYFGGRLLQAQRDVTFLVRPGRARELANSGLQIRSASGNAVIAAPPTIFAKDLADPFDLVLLSCKAYDLESAISSMAPAVGPNTAILPLLNGMRHLNILDASFGPSRVLGGRCLIAATLNKQRQIVHLNNNHALTFGERDGSMSDRVIAIGALMNGALFDHQASPHILLEMWEKWTFLATLAGSTCLFRGAVGDICAAPGGSEFVMRLFEECRSIAEVEGFPPSPAFLERSRSILTEAGSPLTASMLRDIEAGAPIEADHIIGDLLNRVEKPMLRIAFSALKTYEARRSRML</sequence>
<dbReference type="SUPFAM" id="SSF48179">
    <property type="entry name" value="6-phosphogluconate dehydrogenase C-terminal domain-like"/>
    <property type="match status" value="1"/>
</dbReference>
<dbReference type="FunFam" id="3.40.50.720:FF:000307">
    <property type="entry name" value="2-dehydropantoate 2-reductase"/>
    <property type="match status" value="1"/>
</dbReference>
<comment type="similarity">
    <text evidence="3 10">Belongs to the ketopantoate reductase family.</text>
</comment>
<dbReference type="FunFam" id="1.10.1040.10:FF:000017">
    <property type="entry name" value="2-dehydropantoate 2-reductase"/>
    <property type="match status" value="1"/>
</dbReference>
<dbReference type="FunCoup" id="Q02B99">
    <property type="interactions" value="348"/>
</dbReference>
<dbReference type="PANTHER" id="PTHR21708">
    <property type="entry name" value="PROBABLE 2-DEHYDROPANTOATE 2-REDUCTASE"/>
    <property type="match status" value="1"/>
</dbReference>
<protein>
    <recommendedName>
        <fullName evidence="5 10">2-dehydropantoate 2-reductase</fullName>
        <ecNumber evidence="4 10">1.1.1.169</ecNumber>
    </recommendedName>
    <alternativeName>
        <fullName evidence="8 10">Ketopantoate reductase</fullName>
    </alternativeName>
</protein>
<evidence type="ECO:0000256" key="6">
    <source>
        <dbReference type="ARBA" id="ARBA00022857"/>
    </source>
</evidence>